<dbReference type="InterPro" id="IPR011051">
    <property type="entry name" value="RmlC_Cupin_sf"/>
</dbReference>
<proteinExistence type="predicted"/>
<protein>
    <submittedName>
        <fullName evidence="1">Cupin</fullName>
    </submittedName>
</protein>
<evidence type="ECO:0000313" key="2">
    <source>
        <dbReference type="Proteomes" id="UP000604475"/>
    </source>
</evidence>
<comment type="caution">
    <text evidence="1">The sequence shown here is derived from an EMBL/GenBank/DDBJ whole genome shotgun (WGS) entry which is preliminary data.</text>
</comment>
<dbReference type="AlphaFoldDB" id="A0A937UNW3"/>
<gene>
    <name evidence="1" type="ORF">I7412_24440</name>
</gene>
<dbReference type="Proteomes" id="UP000604475">
    <property type="component" value="Unassembled WGS sequence"/>
</dbReference>
<dbReference type="InterPro" id="IPR014710">
    <property type="entry name" value="RmlC-like_jellyroll"/>
</dbReference>
<dbReference type="Gene3D" id="2.60.120.10">
    <property type="entry name" value="Jelly Rolls"/>
    <property type="match status" value="1"/>
</dbReference>
<evidence type="ECO:0000313" key="1">
    <source>
        <dbReference type="EMBL" id="MBL7630254.1"/>
    </source>
</evidence>
<dbReference type="EMBL" id="JAEACQ010000245">
    <property type="protein sequence ID" value="MBL7630254.1"/>
    <property type="molecule type" value="Genomic_DNA"/>
</dbReference>
<sequence>MVCMPTFIEKPTVVEAAGNLPKIIREYVGKVNTGTSGVSIAHMTSPGGWEEPGQRPEFDEYTLVLRGVVTVEHEAGVLEVGAGEAVHTAAGEWVRYSTRGADGADYISVCLPAFAPETVHRDA</sequence>
<accession>A0A937UNW3</accession>
<reference evidence="1" key="1">
    <citation type="submission" date="2020-12" db="EMBL/GenBank/DDBJ databases">
        <title>Genomic characterization of non-nitrogen-fixing Frankia strains.</title>
        <authorList>
            <person name="Carlos-Shanley C."/>
            <person name="Guerra T."/>
            <person name="Hahn D."/>
        </authorList>
    </citation>
    <scope>NUCLEOTIDE SEQUENCE</scope>
    <source>
        <strain evidence="1">CN6</strain>
    </source>
</reference>
<organism evidence="1 2">
    <name type="scientific">Frankia nepalensis</name>
    <dbReference type="NCBI Taxonomy" id="1836974"/>
    <lineage>
        <taxon>Bacteria</taxon>
        <taxon>Bacillati</taxon>
        <taxon>Actinomycetota</taxon>
        <taxon>Actinomycetes</taxon>
        <taxon>Frankiales</taxon>
        <taxon>Frankiaceae</taxon>
        <taxon>Frankia</taxon>
    </lineage>
</organism>
<dbReference type="SUPFAM" id="SSF51182">
    <property type="entry name" value="RmlC-like cupins"/>
    <property type="match status" value="1"/>
</dbReference>
<keyword evidence="2" id="KW-1185">Reference proteome</keyword>
<name>A0A937UNW3_9ACTN</name>